<dbReference type="NCBIfam" id="TIGR03652">
    <property type="entry name" value="FeS_repair_RIC"/>
    <property type="match status" value="1"/>
</dbReference>
<dbReference type="PANTHER" id="PTHR36438">
    <property type="entry name" value="IRON-SULFUR CLUSTER REPAIR PROTEIN YTFE"/>
    <property type="match status" value="1"/>
</dbReference>
<dbReference type="InterPro" id="IPR019903">
    <property type="entry name" value="RIC_family"/>
</dbReference>
<evidence type="ECO:0000313" key="6">
    <source>
        <dbReference type="EMBL" id="MBN8662290.1"/>
    </source>
</evidence>
<dbReference type="GO" id="GO:0046872">
    <property type="term" value="F:metal ion binding"/>
    <property type="evidence" value="ECO:0007669"/>
    <property type="project" value="UniProtKB-KW"/>
</dbReference>
<evidence type="ECO:0000256" key="1">
    <source>
        <dbReference type="ARBA" id="ARBA00004496"/>
    </source>
</evidence>
<reference evidence="6" key="1">
    <citation type="submission" date="2021-02" db="EMBL/GenBank/DDBJ databases">
        <title>Genome-Resolved Metagenomics of a Microbial Community Performing Photosynthetic Biological Nutrient Removal.</title>
        <authorList>
            <person name="Mcdaniel E.A."/>
        </authorList>
    </citation>
    <scope>NUCLEOTIDE SEQUENCE</scope>
    <source>
        <strain evidence="6">UWPOB_OBS1</strain>
    </source>
</reference>
<dbReference type="Proteomes" id="UP000664277">
    <property type="component" value="Unassembled WGS sequence"/>
</dbReference>
<dbReference type="GO" id="GO:0005737">
    <property type="term" value="C:cytoplasm"/>
    <property type="evidence" value="ECO:0007669"/>
    <property type="project" value="UniProtKB-SubCell"/>
</dbReference>
<comment type="caution">
    <text evidence="6">The sequence shown here is derived from an EMBL/GenBank/DDBJ whole genome shotgun (WGS) entry which is preliminary data.</text>
</comment>
<proteinExistence type="predicted"/>
<evidence type="ECO:0000256" key="3">
    <source>
        <dbReference type="ARBA" id="ARBA00022723"/>
    </source>
</evidence>
<gene>
    <name evidence="6" type="primary">ric</name>
    <name evidence="6" type="ORF">J0M35_18110</name>
</gene>
<feature type="domain" description="Hemerythrin-like" evidence="5">
    <location>
        <begin position="85"/>
        <end position="237"/>
    </location>
</feature>
<evidence type="ECO:0000256" key="4">
    <source>
        <dbReference type="ARBA" id="ARBA00023004"/>
    </source>
</evidence>
<dbReference type="Pfam" id="PF04405">
    <property type="entry name" value="ScdA_N"/>
    <property type="match status" value="1"/>
</dbReference>
<dbReference type="PANTHER" id="PTHR36438:SF1">
    <property type="entry name" value="IRON-SULFUR CLUSTER REPAIR PROTEIN YTFE"/>
    <property type="match status" value="1"/>
</dbReference>
<comment type="subcellular location">
    <subcellularLocation>
        <location evidence="1">Cytoplasm</location>
    </subcellularLocation>
</comment>
<protein>
    <submittedName>
        <fullName evidence="6">Iron-sulfur cluster repair di-iron protein</fullName>
    </submittedName>
</protein>
<dbReference type="AlphaFoldDB" id="A0A8J7TML1"/>
<evidence type="ECO:0000256" key="2">
    <source>
        <dbReference type="ARBA" id="ARBA00022490"/>
    </source>
</evidence>
<evidence type="ECO:0000313" key="7">
    <source>
        <dbReference type="Proteomes" id="UP000664277"/>
    </source>
</evidence>
<dbReference type="InterPro" id="IPR012312">
    <property type="entry name" value="Hemerythrin-like"/>
</dbReference>
<sequence>MNALEEATVGALVAAKPARAALFDKLSIDFCCGGKATLSEACLKANLAVEEVGRMLEEFDRCDTALTAAEEPDWLKASLTDLADHIVQTHHAYLNQELPRLAALVAKVAAVHGQKDGRLLELKNVFEALKSELETHTGKEEKILFPYIRSLDSRSLDAAARKRQPVFGTVLNPVRCMENEHEDAGQALVKMRELTDQYRAPQGACNSWLALLDGLEKLDKDLRIHIHKENSILFPRAIASELSGK</sequence>
<organism evidence="6 7">
    <name type="scientific">Candidatus Obscuribacter phosphatis</name>
    <dbReference type="NCBI Taxonomy" id="1906157"/>
    <lineage>
        <taxon>Bacteria</taxon>
        <taxon>Bacillati</taxon>
        <taxon>Candidatus Melainabacteria</taxon>
        <taxon>Candidatus Obscuribacterales</taxon>
        <taxon>Candidatus Obscuribacteraceae</taxon>
        <taxon>Candidatus Obscuribacter</taxon>
    </lineage>
</organism>
<dbReference type="EMBL" id="JAFLCK010000035">
    <property type="protein sequence ID" value="MBN8662290.1"/>
    <property type="molecule type" value="Genomic_DNA"/>
</dbReference>
<accession>A0A8J7TML1</accession>
<keyword evidence="4" id="KW-0408">Iron</keyword>
<dbReference type="Gene3D" id="1.20.120.520">
    <property type="entry name" value="nmb1532 protein domain like"/>
    <property type="match status" value="1"/>
</dbReference>
<keyword evidence="2" id="KW-0963">Cytoplasm</keyword>
<dbReference type="Pfam" id="PF01814">
    <property type="entry name" value="Hemerythrin"/>
    <property type="match status" value="1"/>
</dbReference>
<evidence type="ECO:0000259" key="5">
    <source>
        <dbReference type="Pfam" id="PF01814"/>
    </source>
</evidence>
<keyword evidence="3" id="KW-0479">Metal-binding</keyword>
<name>A0A8J7TML1_9BACT</name>